<name>A0A0K9NVU5_ZOSMR</name>
<dbReference type="PANTHER" id="PTHR37744:SF1">
    <property type="entry name" value="STAR LIPID TRANSFER-LIKE PROTEIN"/>
    <property type="match status" value="1"/>
</dbReference>
<feature type="transmembrane region" description="Helical" evidence="2">
    <location>
        <begin position="6"/>
        <end position="24"/>
    </location>
</feature>
<evidence type="ECO:0000256" key="1">
    <source>
        <dbReference type="SAM" id="MobiDB-lite"/>
    </source>
</evidence>
<gene>
    <name evidence="3" type="ORF">ZOSMA_56G01150</name>
</gene>
<dbReference type="Proteomes" id="UP000036987">
    <property type="component" value="Unassembled WGS sequence"/>
</dbReference>
<dbReference type="OrthoDB" id="1905234at2759"/>
<evidence type="ECO:0000313" key="4">
    <source>
        <dbReference type="Proteomes" id="UP000036987"/>
    </source>
</evidence>
<dbReference type="PANTHER" id="PTHR37744">
    <property type="entry name" value="STAR LIPID TRANSFER-LIKE PROTEIN"/>
    <property type="match status" value="1"/>
</dbReference>
<comment type="caution">
    <text evidence="3">The sequence shown here is derived from an EMBL/GenBank/DDBJ whole genome shotgun (WGS) entry which is preliminary data.</text>
</comment>
<dbReference type="EMBL" id="LFYR01001565">
    <property type="protein sequence ID" value="KMZ60884.1"/>
    <property type="molecule type" value="Genomic_DNA"/>
</dbReference>
<keyword evidence="4" id="KW-1185">Reference proteome</keyword>
<protein>
    <submittedName>
        <fullName evidence="3">Uncharacterized protein</fullName>
    </submittedName>
</protein>
<accession>A0A0K9NVU5</accession>
<sequence length="105" mass="11161">MGSSEWWWWGAASIAQITAAMVSIRRGSSRITAASMPFRAFGIATLFVSGGATAAISLFHASGLRQLEDWNRIGTGIRRSLGAPPRRNTSVSATSDSTIEITTTS</sequence>
<dbReference type="OMA" id="RLMPFKA"/>
<proteinExistence type="predicted"/>
<reference evidence="4" key="1">
    <citation type="journal article" date="2016" name="Nature">
        <title>The genome of the seagrass Zostera marina reveals angiosperm adaptation to the sea.</title>
        <authorList>
            <person name="Olsen J.L."/>
            <person name="Rouze P."/>
            <person name="Verhelst B."/>
            <person name="Lin Y.-C."/>
            <person name="Bayer T."/>
            <person name="Collen J."/>
            <person name="Dattolo E."/>
            <person name="De Paoli E."/>
            <person name="Dittami S."/>
            <person name="Maumus F."/>
            <person name="Michel G."/>
            <person name="Kersting A."/>
            <person name="Lauritano C."/>
            <person name="Lohaus R."/>
            <person name="Toepel M."/>
            <person name="Tonon T."/>
            <person name="Vanneste K."/>
            <person name="Amirebrahimi M."/>
            <person name="Brakel J."/>
            <person name="Bostroem C."/>
            <person name="Chovatia M."/>
            <person name="Grimwood J."/>
            <person name="Jenkins J.W."/>
            <person name="Jueterbock A."/>
            <person name="Mraz A."/>
            <person name="Stam W.T."/>
            <person name="Tice H."/>
            <person name="Bornberg-Bauer E."/>
            <person name="Green P.J."/>
            <person name="Pearson G.A."/>
            <person name="Procaccini G."/>
            <person name="Duarte C.M."/>
            <person name="Schmutz J."/>
            <person name="Reusch T.B.H."/>
            <person name="Van de Peer Y."/>
        </authorList>
    </citation>
    <scope>NUCLEOTIDE SEQUENCE [LARGE SCALE GENOMIC DNA]</scope>
    <source>
        <strain evidence="4">cv. Finnish</strain>
    </source>
</reference>
<evidence type="ECO:0000313" key="3">
    <source>
        <dbReference type="EMBL" id="KMZ60884.1"/>
    </source>
</evidence>
<evidence type="ECO:0000256" key="2">
    <source>
        <dbReference type="SAM" id="Phobius"/>
    </source>
</evidence>
<feature type="compositionally biased region" description="Low complexity" evidence="1">
    <location>
        <begin position="92"/>
        <end position="105"/>
    </location>
</feature>
<keyword evidence="2" id="KW-1133">Transmembrane helix</keyword>
<feature type="transmembrane region" description="Helical" evidence="2">
    <location>
        <begin position="36"/>
        <end position="61"/>
    </location>
</feature>
<organism evidence="3 4">
    <name type="scientific">Zostera marina</name>
    <name type="common">Eelgrass</name>
    <dbReference type="NCBI Taxonomy" id="29655"/>
    <lineage>
        <taxon>Eukaryota</taxon>
        <taxon>Viridiplantae</taxon>
        <taxon>Streptophyta</taxon>
        <taxon>Embryophyta</taxon>
        <taxon>Tracheophyta</taxon>
        <taxon>Spermatophyta</taxon>
        <taxon>Magnoliopsida</taxon>
        <taxon>Liliopsida</taxon>
        <taxon>Zosteraceae</taxon>
        <taxon>Zostera</taxon>
    </lineage>
</organism>
<keyword evidence="2" id="KW-0472">Membrane</keyword>
<dbReference type="AlphaFoldDB" id="A0A0K9NVU5"/>
<keyword evidence="2" id="KW-0812">Transmembrane</keyword>
<feature type="region of interest" description="Disordered" evidence="1">
    <location>
        <begin position="78"/>
        <end position="105"/>
    </location>
</feature>